<feature type="region of interest" description="Disordered" evidence="2">
    <location>
        <begin position="1"/>
        <end position="22"/>
    </location>
</feature>
<comment type="caution">
    <text evidence="3">The sequence shown here is derived from an EMBL/GenBank/DDBJ whole genome shotgun (WGS) entry which is preliminary data.</text>
</comment>
<dbReference type="Proteomes" id="UP001165289">
    <property type="component" value="Unassembled WGS sequence"/>
</dbReference>
<feature type="coiled-coil region" evidence="1">
    <location>
        <begin position="158"/>
        <end position="185"/>
    </location>
</feature>
<feature type="coiled-coil region" evidence="1">
    <location>
        <begin position="314"/>
        <end position="348"/>
    </location>
</feature>
<evidence type="ECO:0000313" key="4">
    <source>
        <dbReference type="Proteomes" id="UP001165289"/>
    </source>
</evidence>
<reference evidence="3 4" key="1">
    <citation type="journal article" date="2023" name="BMC Biol.">
        <title>The compact genome of the sponge Oopsacas minuta (Hexactinellida) is lacking key metazoan core genes.</title>
        <authorList>
            <person name="Santini S."/>
            <person name="Schenkelaars Q."/>
            <person name="Jourda C."/>
            <person name="Duchesne M."/>
            <person name="Belahbib H."/>
            <person name="Rocher C."/>
            <person name="Selva M."/>
            <person name="Riesgo A."/>
            <person name="Vervoort M."/>
            <person name="Leys S.P."/>
            <person name="Kodjabachian L."/>
            <person name="Le Bivic A."/>
            <person name="Borchiellini C."/>
            <person name="Claverie J.M."/>
            <person name="Renard E."/>
        </authorList>
    </citation>
    <scope>NUCLEOTIDE SEQUENCE [LARGE SCALE GENOMIC DNA]</scope>
    <source>
        <strain evidence="3">SPO-2</strain>
    </source>
</reference>
<dbReference type="PANTHER" id="PTHR34479:SF1">
    <property type="entry name" value="COILED-COIL DOMAIN-CONTAINING PROTEIN 30"/>
    <property type="match status" value="1"/>
</dbReference>
<evidence type="ECO:0000313" key="3">
    <source>
        <dbReference type="EMBL" id="KAI6649176.1"/>
    </source>
</evidence>
<feature type="coiled-coil region" evidence="1">
    <location>
        <begin position="53"/>
        <end position="119"/>
    </location>
</feature>
<accession>A0AAV7JK54</accession>
<name>A0AAV7JK54_9METZ</name>
<evidence type="ECO:0000256" key="1">
    <source>
        <dbReference type="SAM" id="Coils"/>
    </source>
</evidence>
<protein>
    <submittedName>
        <fullName evidence="3">Myosin-10-like isoform X17</fullName>
    </submittedName>
</protein>
<dbReference type="EMBL" id="JAKMXF010000321">
    <property type="protein sequence ID" value="KAI6649176.1"/>
    <property type="molecule type" value="Genomic_DNA"/>
</dbReference>
<keyword evidence="4" id="KW-1185">Reference proteome</keyword>
<keyword evidence="1" id="KW-0175">Coiled coil</keyword>
<feature type="coiled-coil region" evidence="1">
    <location>
        <begin position="388"/>
        <end position="676"/>
    </location>
</feature>
<feature type="coiled-coil region" evidence="1">
    <location>
        <begin position="1038"/>
        <end position="1087"/>
    </location>
</feature>
<sequence length="1181" mass="136504">MAKRSKIPTLTTSPRSGNVPGDEMSLINECFMTDGLALSATDELKLKHLWRKLKRTEDTLKGAVNESATLREQTKDEMAAVESYVAHIRNLSEQRDKLSRELEIENDAIKQQIIQTDAEKDALYDEVRSARRLLITEGHQHLSGAGVQEMVTFFIKEKQKIQTELNRQERKVTNLQDEVDQAKFELRKRESPSAKRQGLDDKLVSIEEAIVKKRLVYETVAERIAINTGNKYINISMVEETYKENIKILQKKSEEDKTRLRQQISVQATQYEKELEKLRMLLKTQSTSTEVLNVTHEGQLKRLQSEKDTISKSFSSLKSSLESLKNERNELETNVNDLKLELSQELNRNQHLLDSEKTRVNSNSRQQTELTIQLKTAEDGCRRRDDMIKELKGEISTLQGDIEVLQEAKKKLSTQAELFALTEEKGKHKLDLQMSTYEIEIENLKHQVAHKEEVLMNAQELNVSLQETLRHTREEVKALRDKLELSNTSSSKKNDSLENEINRLKNSISGNENKMQEITDNYDDIINNTELELKGVKNKLIESENVKKQIENETKNLTLSLENLQKERDEVDVYNNDLLSRMSQMECENKQLIESWNEHKGRSGRRNMELECKISELKDELSIVYNENQLLKEDIDNKRGETSNILELNVKNKSELELTLSQLTQKSKELEDLQVKFSHKERDLIGLKSKLESGNKEAIITSSEVAKLSQKLAEKSDELFSFQEQAMHERRLVENKIHQLETTIVTSKTENKKTIEFLEISKSALASQVEVLNLEIDALRRDTGDQTNQLKGMTSDSDKLKLELNRVINSLEIEQKEHKQLRRSQTQLELELSDIKSELKSVLSQLISSKQSADDLEQTLSKRERELSEMGTLLNNRQQELDHIKMSETILDKEKDKSDEKAFKLELKLNDLTDTYNQLETDHHLILASHEKTADLAKQYNECKKLYSDANIENCVLKKECHLLREALDHFKGNDRQQLTQLSTFQQSIADAKSALKSERAKTVREHEKCKKWQSEYKTMQSTCDTMHGDIVNLLGKLSSAEGELESSNKRMEERKKQSISKLEGSLEKISEEKGRCEKSVTSLEDKITHLQATLEKERQWKETADELHQTILKDKLELQTKFSEIETELNEKTLSIKMRDLNIKKLQKENQILETKYKEVLDCGQKMWHYSATSSKSVEA</sequence>
<dbReference type="PANTHER" id="PTHR34479">
    <property type="entry name" value="COILED-COIL DOMAIN-CONTAINING PROTEIN 30"/>
    <property type="match status" value="1"/>
</dbReference>
<dbReference type="InterPro" id="IPR052825">
    <property type="entry name" value="CCD-Prefoldin_beta-like"/>
</dbReference>
<gene>
    <name evidence="3" type="ORF">LOD99_11545</name>
</gene>
<organism evidence="3 4">
    <name type="scientific">Oopsacas minuta</name>
    <dbReference type="NCBI Taxonomy" id="111878"/>
    <lineage>
        <taxon>Eukaryota</taxon>
        <taxon>Metazoa</taxon>
        <taxon>Porifera</taxon>
        <taxon>Hexactinellida</taxon>
        <taxon>Hexasterophora</taxon>
        <taxon>Lyssacinosida</taxon>
        <taxon>Leucopsacidae</taxon>
        <taxon>Oopsacas</taxon>
    </lineage>
</organism>
<proteinExistence type="predicted"/>
<feature type="coiled-coil region" evidence="1">
    <location>
        <begin position="705"/>
        <end position="838"/>
    </location>
</feature>
<dbReference type="AlphaFoldDB" id="A0AAV7JK54"/>
<evidence type="ECO:0000256" key="2">
    <source>
        <dbReference type="SAM" id="MobiDB-lite"/>
    </source>
</evidence>